<protein>
    <submittedName>
        <fullName evidence="8">Oxacillin resistance protein FmtC</fullName>
    </submittedName>
</protein>
<evidence type="ECO:0000256" key="2">
    <source>
        <dbReference type="ARBA" id="ARBA00022475"/>
    </source>
</evidence>
<accession>A0A2W5VAP2</accession>
<feature type="domain" description="Phosphatidylglycerol lysyltransferase C-terminal" evidence="7">
    <location>
        <begin position="221"/>
        <end position="516"/>
    </location>
</feature>
<feature type="transmembrane region" description="Helical" evidence="6">
    <location>
        <begin position="108"/>
        <end position="124"/>
    </location>
</feature>
<comment type="caution">
    <text evidence="8">The sequence shown here is derived from an EMBL/GenBank/DDBJ whole genome shotgun (WGS) entry which is preliminary data.</text>
</comment>
<evidence type="ECO:0000256" key="5">
    <source>
        <dbReference type="ARBA" id="ARBA00023136"/>
    </source>
</evidence>
<dbReference type="SUPFAM" id="SSF55729">
    <property type="entry name" value="Acyl-CoA N-acyltransferases (Nat)"/>
    <property type="match status" value="1"/>
</dbReference>
<feature type="transmembrane region" description="Helical" evidence="6">
    <location>
        <begin position="178"/>
        <end position="198"/>
    </location>
</feature>
<dbReference type="Pfam" id="PF09924">
    <property type="entry name" value="LPG_synthase_C"/>
    <property type="match status" value="1"/>
</dbReference>
<dbReference type="PANTHER" id="PTHR34697:SF2">
    <property type="entry name" value="PHOSPHATIDYLGLYCEROL LYSYLTRANSFERASE"/>
    <property type="match status" value="1"/>
</dbReference>
<dbReference type="GO" id="GO:0016755">
    <property type="term" value="F:aminoacyltransferase activity"/>
    <property type="evidence" value="ECO:0007669"/>
    <property type="project" value="TreeGrafter"/>
</dbReference>
<name>A0A2W5VAP2_9CAUL</name>
<proteinExistence type="predicted"/>
<reference evidence="8 9" key="1">
    <citation type="submission" date="2017-08" db="EMBL/GenBank/DDBJ databases">
        <title>Infants hospitalized years apart are colonized by the same room-sourced microbial strains.</title>
        <authorList>
            <person name="Brooks B."/>
            <person name="Olm M.R."/>
            <person name="Firek B.A."/>
            <person name="Baker R."/>
            <person name="Thomas B.C."/>
            <person name="Morowitz M.J."/>
            <person name="Banfield J.F."/>
        </authorList>
    </citation>
    <scope>NUCLEOTIDE SEQUENCE [LARGE SCALE GENOMIC DNA]</scope>
    <source>
        <strain evidence="8">S2_003_000_R2_4</strain>
    </source>
</reference>
<dbReference type="GO" id="GO:0055091">
    <property type="term" value="P:phospholipid homeostasis"/>
    <property type="evidence" value="ECO:0007669"/>
    <property type="project" value="TreeGrafter"/>
</dbReference>
<gene>
    <name evidence="8" type="ORF">DI526_03950</name>
</gene>
<feature type="transmembrane region" description="Helical" evidence="6">
    <location>
        <begin position="57"/>
        <end position="75"/>
    </location>
</feature>
<dbReference type="InterPro" id="IPR051211">
    <property type="entry name" value="PG_lysyltransferase"/>
</dbReference>
<evidence type="ECO:0000256" key="1">
    <source>
        <dbReference type="ARBA" id="ARBA00004651"/>
    </source>
</evidence>
<dbReference type="RefSeq" id="WP_304274297.1">
    <property type="nucleotide sequence ID" value="NZ_QFQZ01000007.1"/>
</dbReference>
<evidence type="ECO:0000313" key="9">
    <source>
        <dbReference type="Proteomes" id="UP000249393"/>
    </source>
</evidence>
<dbReference type="PANTHER" id="PTHR34697">
    <property type="entry name" value="PHOSPHATIDYLGLYCEROL LYSYLTRANSFERASE"/>
    <property type="match status" value="1"/>
</dbReference>
<dbReference type="InterPro" id="IPR024320">
    <property type="entry name" value="LPG_synthase_C"/>
</dbReference>
<keyword evidence="2" id="KW-1003">Cell membrane</keyword>
<keyword evidence="3 6" id="KW-0812">Transmembrane</keyword>
<dbReference type="EMBL" id="QFQZ01000007">
    <property type="protein sequence ID" value="PZR36332.1"/>
    <property type="molecule type" value="Genomic_DNA"/>
</dbReference>
<feature type="transmembrane region" description="Helical" evidence="6">
    <location>
        <begin position="82"/>
        <end position="102"/>
    </location>
</feature>
<sequence>MSSTVFRPAALAIAPTLAAILTASAGVMLLASGATPSEPTRFLLLLAFAPDLLIEISHFFSSILGLVLLLLAFGLRSRLGAAWWAALIVLASAAVLAIFKGLNWEETATLLLCFLLILPFRDAFPRKAALSRMEITPGWLLSAAAAIVGASLLGWWSFHHTEFADKSWIRVLQDHDEAARAIRSSVAAAIVLLAVGIWRLISTAATPAVVDDTDPEFDKVRAILAKAEDAEPSANLALLGDKRFLFSASGETFLMFGVRGRSWIALGAPVGRQDERMELFWRFRELADAHAARAGFYGLGPDDLPDTVDLGLAIQKTGESAAVPLEAFSLVGRRREVLRRNWRKAGEGGAAFEVLPVGAADAIMDELKAISDAWLGHHAGGEKSFSMGGFDPRYVAEFPVAVVRGEEGKIVAFATLWLTASKVSFSMDLMRYSDEAPKNVMDYLFVELLQWGKDEGYQAFEFGMAPLAGLEDRPLAPIMSRVGRLLYERGEEIYNFQGVRRYKDKYDPVWQPRYIAAPQKWAIPFLLADIGLLSSGGVSGLTKRPKKAAT</sequence>
<evidence type="ECO:0000256" key="6">
    <source>
        <dbReference type="SAM" id="Phobius"/>
    </source>
</evidence>
<comment type="subcellular location">
    <subcellularLocation>
        <location evidence="1">Cell membrane</location>
        <topology evidence="1">Multi-pass membrane protein</topology>
    </subcellularLocation>
</comment>
<dbReference type="Proteomes" id="UP000249393">
    <property type="component" value="Unassembled WGS sequence"/>
</dbReference>
<evidence type="ECO:0000259" key="7">
    <source>
        <dbReference type="Pfam" id="PF09924"/>
    </source>
</evidence>
<keyword evidence="5 6" id="KW-0472">Membrane</keyword>
<organism evidence="8 9">
    <name type="scientific">Caulobacter segnis</name>
    <dbReference type="NCBI Taxonomy" id="88688"/>
    <lineage>
        <taxon>Bacteria</taxon>
        <taxon>Pseudomonadati</taxon>
        <taxon>Pseudomonadota</taxon>
        <taxon>Alphaproteobacteria</taxon>
        <taxon>Caulobacterales</taxon>
        <taxon>Caulobacteraceae</taxon>
        <taxon>Caulobacter</taxon>
    </lineage>
</organism>
<evidence type="ECO:0000256" key="3">
    <source>
        <dbReference type="ARBA" id="ARBA00022692"/>
    </source>
</evidence>
<evidence type="ECO:0000313" key="8">
    <source>
        <dbReference type="EMBL" id="PZR36332.1"/>
    </source>
</evidence>
<evidence type="ECO:0000256" key="4">
    <source>
        <dbReference type="ARBA" id="ARBA00022989"/>
    </source>
</evidence>
<dbReference type="GO" id="GO:0005886">
    <property type="term" value="C:plasma membrane"/>
    <property type="evidence" value="ECO:0007669"/>
    <property type="project" value="UniProtKB-SubCell"/>
</dbReference>
<dbReference type="AlphaFoldDB" id="A0A2W5VAP2"/>
<keyword evidence="4 6" id="KW-1133">Transmembrane helix</keyword>
<dbReference type="InterPro" id="IPR016181">
    <property type="entry name" value="Acyl_CoA_acyltransferase"/>
</dbReference>
<feature type="transmembrane region" description="Helical" evidence="6">
    <location>
        <begin position="136"/>
        <end position="158"/>
    </location>
</feature>